<dbReference type="SMART" id="SM00448">
    <property type="entry name" value="REC"/>
    <property type="match status" value="1"/>
</dbReference>
<dbReference type="Gene3D" id="3.40.50.2300">
    <property type="match status" value="1"/>
</dbReference>
<evidence type="ECO:0000256" key="1">
    <source>
        <dbReference type="ARBA" id="ARBA00022553"/>
    </source>
</evidence>
<keyword evidence="1 2" id="KW-0597">Phosphoprotein</keyword>
<feature type="modified residue" description="4-aspartylphosphate" evidence="2">
    <location>
        <position position="67"/>
    </location>
</feature>
<dbReference type="STRING" id="265719.SAMN04488509_101658"/>
<dbReference type="CDD" id="cd00156">
    <property type="entry name" value="REC"/>
    <property type="match status" value="1"/>
</dbReference>
<sequence length="247" mass="25761">MPPRADEDTAAMRSPALRLLLLEDDPVGAEWLRHLLAGWGYAVQHAADCRQALALVEACDFDGLLLDQRLPDGSGATLLAELRARGLRAPALALSADDAATRWPDAAAADFVARLRKPIAADALLCSLRALGLAPPVWDAERALAAANGHATIAGSLRRLMLAELPAQRASLKDAASAQPPDVATLDALLHKLLGAARLTGAAALAAQIECARSLLADPHASARGVAALEPLDAEIERLLRESGVTG</sequence>
<keyword evidence="5" id="KW-1185">Reference proteome</keyword>
<gene>
    <name evidence="4" type="ORF">SAMN04488509_101658</name>
</gene>
<dbReference type="PROSITE" id="PS50110">
    <property type="entry name" value="RESPONSE_REGULATORY"/>
    <property type="match status" value="1"/>
</dbReference>
<accession>A0A1G6SS11</accession>
<dbReference type="AlphaFoldDB" id="A0A1G6SS11"/>
<proteinExistence type="predicted"/>
<evidence type="ECO:0000313" key="5">
    <source>
        <dbReference type="Proteomes" id="UP000199603"/>
    </source>
</evidence>
<dbReference type="PANTHER" id="PTHR44591:SF3">
    <property type="entry name" value="RESPONSE REGULATORY DOMAIN-CONTAINING PROTEIN"/>
    <property type="match status" value="1"/>
</dbReference>
<dbReference type="GO" id="GO:0000160">
    <property type="term" value="P:phosphorelay signal transduction system"/>
    <property type="evidence" value="ECO:0007669"/>
    <property type="project" value="InterPro"/>
</dbReference>
<dbReference type="InterPro" id="IPR011006">
    <property type="entry name" value="CheY-like_superfamily"/>
</dbReference>
<dbReference type="Proteomes" id="UP000199603">
    <property type="component" value="Unassembled WGS sequence"/>
</dbReference>
<evidence type="ECO:0000259" key="3">
    <source>
        <dbReference type="PROSITE" id="PS50110"/>
    </source>
</evidence>
<dbReference type="Pfam" id="PF00072">
    <property type="entry name" value="Response_reg"/>
    <property type="match status" value="1"/>
</dbReference>
<evidence type="ECO:0000256" key="2">
    <source>
        <dbReference type="PROSITE-ProRule" id="PRU00169"/>
    </source>
</evidence>
<protein>
    <submittedName>
        <fullName evidence="4">Response regulator receiver domain-containing protein</fullName>
    </submittedName>
</protein>
<name>A0A1G6SS11_9GAMM</name>
<dbReference type="SUPFAM" id="SSF52172">
    <property type="entry name" value="CheY-like"/>
    <property type="match status" value="1"/>
</dbReference>
<dbReference type="OrthoDB" id="5966285at2"/>
<dbReference type="InterPro" id="IPR036641">
    <property type="entry name" value="HPT_dom_sf"/>
</dbReference>
<dbReference type="PANTHER" id="PTHR44591">
    <property type="entry name" value="STRESS RESPONSE REGULATOR PROTEIN 1"/>
    <property type="match status" value="1"/>
</dbReference>
<dbReference type="InterPro" id="IPR001789">
    <property type="entry name" value="Sig_transdc_resp-reg_receiver"/>
</dbReference>
<evidence type="ECO:0000313" key="4">
    <source>
        <dbReference type="EMBL" id="SDD19568.1"/>
    </source>
</evidence>
<organism evidence="4 5">
    <name type="scientific">Aquimonas voraii</name>
    <dbReference type="NCBI Taxonomy" id="265719"/>
    <lineage>
        <taxon>Bacteria</taxon>
        <taxon>Pseudomonadati</taxon>
        <taxon>Pseudomonadota</taxon>
        <taxon>Gammaproteobacteria</taxon>
        <taxon>Lysobacterales</taxon>
        <taxon>Lysobacteraceae</taxon>
        <taxon>Aquimonas</taxon>
    </lineage>
</organism>
<feature type="domain" description="Response regulatory" evidence="3">
    <location>
        <begin position="18"/>
        <end position="132"/>
    </location>
</feature>
<dbReference type="Gene3D" id="1.20.120.160">
    <property type="entry name" value="HPT domain"/>
    <property type="match status" value="1"/>
</dbReference>
<dbReference type="SUPFAM" id="SSF47226">
    <property type="entry name" value="Histidine-containing phosphotransfer domain, HPT domain"/>
    <property type="match status" value="1"/>
</dbReference>
<dbReference type="EMBL" id="FNAG01000001">
    <property type="protein sequence ID" value="SDD19568.1"/>
    <property type="molecule type" value="Genomic_DNA"/>
</dbReference>
<dbReference type="InterPro" id="IPR050595">
    <property type="entry name" value="Bact_response_regulator"/>
</dbReference>
<reference evidence="4 5" key="1">
    <citation type="submission" date="2016-10" db="EMBL/GenBank/DDBJ databases">
        <authorList>
            <person name="de Groot N.N."/>
        </authorList>
    </citation>
    <scope>NUCLEOTIDE SEQUENCE [LARGE SCALE GENOMIC DNA]</scope>
    <source>
        <strain evidence="4 5">DSM 16957</strain>
    </source>
</reference>